<dbReference type="RefSeq" id="WP_208918086.1">
    <property type="nucleotide sequence ID" value="NZ_LT840184.1"/>
</dbReference>
<dbReference type="InterPro" id="IPR029068">
    <property type="entry name" value="Glyas_Bleomycin-R_OHBP_Dase"/>
</dbReference>
<reference evidence="2 3" key="1">
    <citation type="submission" date="2017-04" db="EMBL/GenBank/DDBJ databases">
        <authorList>
            <person name="Afonso C.L."/>
            <person name="Miller P.J."/>
            <person name="Scott M.A."/>
            <person name="Spackman E."/>
            <person name="Goraichik I."/>
            <person name="Dimitrov K.M."/>
            <person name="Suarez D.L."/>
            <person name="Swayne D.E."/>
        </authorList>
    </citation>
    <scope>NUCLEOTIDE SEQUENCE [LARGE SCALE GENOMIC DNA]</scope>
    <source>
        <strain evidence="2 3">N3/975</strain>
    </source>
</reference>
<dbReference type="CDD" id="cd06587">
    <property type="entry name" value="VOC"/>
    <property type="match status" value="1"/>
</dbReference>
<dbReference type="GO" id="GO:0051213">
    <property type="term" value="F:dioxygenase activity"/>
    <property type="evidence" value="ECO:0007669"/>
    <property type="project" value="UniProtKB-KW"/>
</dbReference>
<evidence type="ECO:0000313" key="3">
    <source>
        <dbReference type="Proteomes" id="UP000192940"/>
    </source>
</evidence>
<feature type="domain" description="VOC" evidence="1">
    <location>
        <begin position="3"/>
        <end position="119"/>
    </location>
</feature>
<proteinExistence type="predicted"/>
<sequence>MQNICVISINVTDMKEAISFYCEILGFEISKVYDDECIVGLKHEAVPVILNKVDNVTAVDYPREAQVVLGIQTQDLKASITDFQEKGIEVIFDTPQFCPPGTYSAIKDPFGNVIELLEFKET</sequence>
<dbReference type="SUPFAM" id="SSF54593">
    <property type="entry name" value="Glyoxalase/Bleomycin resistance protein/Dihydroxybiphenyl dioxygenase"/>
    <property type="match status" value="1"/>
</dbReference>
<keyword evidence="2" id="KW-0223">Dioxygenase</keyword>
<dbReference type="AlphaFoldDB" id="A0A1X7GTE9"/>
<dbReference type="EMBL" id="LT840184">
    <property type="protein sequence ID" value="SMF74419.1"/>
    <property type="molecule type" value="Genomic_DNA"/>
</dbReference>
<dbReference type="STRING" id="1313296.SAMN05661091_1081"/>
<name>A0A1X7GTE9_9BACL</name>
<evidence type="ECO:0000313" key="2">
    <source>
        <dbReference type="EMBL" id="SMF74419.1"/>
    </source>
</evidence>
<organism evidence="2 3">
    <name type="scientific">Paenibacillus uliginis N3/975</name>
    <dbReference type="NCBI Taxonomy" id="1313296"/>
    <lineage>
        <taxon>Bacteria</taxon>
        <taxon>Bacillati</taxon>
        <taxon>Bacillota</taxon>
        <taxon>Bacilli</taxon>
        <taxon>Bacillales</taxon>
        <taxon>Paenibacillaceae</taxon>
        <taxon>Paenibacillus</taxon>
    </lineage>
</organism>
<gene>
    <name evidence="2" type="ORF">SAMN05661091_1081</name>
</gene>
<evidence type="ECO:0000259" key="1">
    <source>
        <dbReference type="PROSITE" id="PS51819"/>
    </source>
</evidence>
<dbReference type="InterPro" id="IPR004360">
    <property type="entry name" value="Glyas_Fos-R_dOase_dom"/>
</dbReference>
<dbReference type="Proteomes" id="UP000192940">
    <property type="component" value="Chromosome I"/>
</dbReference>
<keyword evidence="3" id="KW-1185">Reference proteome</keyword>
<accession>A0A1X7GTE9</accession>
<protein>
    <submittedName>
        <fullName evidence="2">Catechol 2,3-dioxygenase</fullName>
    </submittedName>
</protein>
<dbReference type="Pfam" id="PF00903">
    <property type="entry name" value="Glyoxalase"/>
    <property type="match status" value="1"/>
</dbReference>
<dbReference type="PROSITE" id="PS51819">
    <property type="entry name" value="VOC"/>
    <property type="match status" value="1"/>
</dbReference>
<dbReference type="Gene3D" id="3.10.180.10">
    <property type="entry name" value="2,3-Dihydroxybiphenyl 1,2-Dioxygenase, domain 1"/>
    <property type="match status" value="1"/>
</dbReference>
<dbReference type="InterPro" id="IPR037523">
    <property type="entry name" value="VOC_core"/>
</dbReference>
<keyword evidence="2" id="KW-0560">Oxidoreductase</keyword>